<evidence type="ECO:0000256" key="10">
    <source>
        <dbReference type="ARBA" id="ARBA00025699"/>
    </source>
</evidence>
<dbReference type="NCBIfam" id="NF008691">
    <property type="entry name" value="PRK11713.1-4"/>
    <property type="match status" value="1"/>
</dbReference>
<dbReference type="GO" id="GO:0008168">
    <property type="term" value="F:methyltransferase activity"/>
    <property type="evidence" value="ECO:0007669"/>
    <property type="project" value="UniProtKB-KW"/>
</dbReference>
<protein>
    <recommendedName>
        <fullName evidence="4 12">Ribosomal RNA small subunit methyltransferase E</fullName>
        <ecNumber evidence="3 12">2.1.1.193</ecNumber>
    </recommendedName>
</protein>
<keyword evidence="9 12" id="KW-0949">S-adenosyl-L-methionine</keyword>
<evidence type="ECO:0000256" key="8">
    <source>
        <dbReference type="ARBA" id="ARBA00022679"/>
    </source>
</evidence>
<name>A0ABV9P0H1_9BACI</name>
<dbReference type="GO" id="GO:0032259">
    <property type="term" value="P:methylation"/>
    <property type="evidence" value="ECO:0007669"/>
    <property type="project" value="UniProtKB-KW"/>
</dbReference>
<comment type="caution">
    <text evidence="14">The sequence shown here is derived from an EMBL/GenBank/DDBJ whole genome shotgun (WGS) entry which is preliminary data.</text>
</comment>
<evidence type="ECO:0000313" key="14">
    <source>
        <dbReference type="EMBL" id="MFC4738170.1"/>
    </source>
</evidence>
<evidence type="ECO:0000256" key="12">
    <source>
        <dbReference type="PIRNR" id="PIRNR015601"/>
    </source>
</evidence>
<keyword evidence="8 12" id="KW-0808">Transferase</keyword>
<evidence type="ECO:0000256" key="1">
    <source>
        <dbReference type="ARBA" id="ARBA00004496"/>
    </source>
</evidence>
<dbReference type="InterPro" id="IPR029028">
    <property type="entry name" value="Alpha/beta_knot_MTases"/>
</dbReference>
<evidence type="ECO:0000256" key="2">
    <source>
        <dbReference type="ARBA" id="ARBA00005528"/>
    </source>
</evidence>
<dbReference type="InterPro" id="IPR046886">
    <property type="entry name" value="RsmE_MTase_dom"/>
</dbReference>
<keyword evidence="5 12" id="KW-0963">Cytoplasm</keyword>
<dbReference type="PIRSF" id="PIRSF015601">
    <property type="entry name" value="MTase_slr0722"/>
    <property type="match status" value="1"/>
</dbReference>
<sequence length="247" mass="27499">MQRYFLEAKLVQDQPVVFDKESDRHIRAVMRMQSGDEVIVCAEGNCYRAKLNEGEPLRATILEKEEVDRELPLQVTVAQALIKADKLEVVLQKGTELGAAAFQPFQAERSVVKLDQKKEAKKLLRWKKIVKEAAEQSARRILPEVNDSASAAQLVQRFKAFDLVIAAYEERAKTGEGRAFFDAVKELKPGQSVLVIVGPEGGFSPEEADMLEDSGAVLCGLGPRILRAETAPLYMLSALSYHIELSR</sequence>
<dbReference type="CDD" id="cd18084">
    <property type="entry name" value="RsmE-like"/>
    <property type="match status" value="1"/>
</dbReference>
<dbReference type="SUPFAM" id="SSF75217">
    <property type="entry name" value="alpha/beta knot"/>
    <property type="match status" value="1"/>
</dbReference>
<dbReference type="NCBIfam" id="TIGR00046">
    <property type="entry name" value="RsmE family RNA methyltransferase"/>
    <property type="match status" value="1"/>
</dbReference>
<dbReference type="EMBL" id="JBHSGK010000021">
    <property type="protein sequence ID" value="MFC4738170.1"/>
    <property type="molecule type" value="Genomic_DNA"/>
</dbReference>
<comment type="function">
    <text evidence="10 12">Specifically methylates the N3 position of the uracil ring of uridine 1498 (m3U1498) in 16S rRNA. Acts on the fully assembled 30S ribosomal subunit.</text>
</comment>
<organism evidence="14 15">
    <name type="scientific">Bacillus daqingensis</name>
    <dbReference type="NCBI Taxonomy" id="872396"/>
    <lineage>
        <taxon>Bacteria</taxon>
        <taxon>Bacillati</taxon>
        <taxon>Bacillota</taxon>
        <taxon>Bacilli</taxon>
        <taxon>Bacillales</taxon>
        <taxon>Bacillaceae</taxon>
        <taxon>Bacillus</taxon>
    </lineage>
</organism>
<accession>A0ABV9P0H1</accession>
<dbReference type="InterPro" id="IPR029026">
    <property type="entry name" value="tRNA_m1G_MTases_N"/>
</dbReference>
<dbReference type="Pfam" id="PF04452">
    <property type="entry name" value="Methyltrans_RNA"/>
    <property type="match status" value="1"/>
</dbReference>
<keyword evidence="7 12" id="KW-0489">Methyltransferase</keyword>
<evidence type="ECO:0000256" key="6">
    <source>
        <dbReference type="ARBA" id="ARBA00022552"/>
    </source>
</evidence>
<dbReference type="PANTHER" id="PTHR30027:SF3">
    <property type="entry name" value="16S RRNA (URACIL(1498)-N(3))-METHYLTRANSFERASE"/>
    <property type="match status" value="1"/>
</dbReference>
<dbReference type="SUPFAM" id="SSF88697">
    <property type="entry name" value="PUA domain-like"/>
    <property type="match status" value="1"/>
</dbReference>
<dbReference type="Gene3D" id="3.40.1280.10">
    <property type="match status" value="1"/>
</dbReference>
<comment type="subcellular location">
    <subcellularLocation>
        <location evidence="1 12">Cytoplasm</location>
    </subcellularLocation>
</comment>
<evidence type="ECO:0000256" key="5">
    <source>
        <dbReference type="ARBA" id="ARBA00022490"/>
    </source>
</evidence>
<comment type="catalytic activity">
    <reaction evidence="11 12">
        <text>uridine(1498) in 16S rRNA + S-adenosyl-L-methionine = N(3)-methyluridine(1498) in 16S rRNA + S-adenosyl-L-homocysteine + H(+)</text>
        <dbReference type="Rhea" id="RHEA:42920"/>
        <dbReference type="Rhea" id="RHEA-COMP:10283"/>
        <dbReference type="Rhea" id="RHEA-COMP:10284"/>
        <dbReference type="ChEBI" id="CHEBI:15378"/>
        <dbReference type="ChEBI" id="CHEBI:57856"/>
        <dbReference type="ChEBI" id="CHEBI:59789"/>
        <dbReference type="ChEBI" id="CHEBI:65315"/>
        <dbReference type="ChEBI" id="CHEBI:74502"/>
        <dbReference type="EC" id="2.1.1.193"/>
    </reaction>
</comment>
<evidence type="ECO:0000259" key="13">
    <source>
        <dbReference type="Pfam" id="PF04452"/>
    </source>
</evidence>
<dbReference type="RefSeq" id="WP_377910757.1">
    <property type="nucleotide sequence ID" value="NZ_JBHSGK010000021.1"/>
</dbReference>
<dbReference type="PANTHER" id="PTHR30027">
    <property type="entry name" value="RIBOSOMAL RNA SMALL SUBUNIT METHYLTRANSFERASE E"/>
    <property type="match status" value="1"/>
</dbReference>
<evidence type="ECO:0000256" key="11">
    <source>
        <dbReference type="ARBA" id="ARBA00047944"/>
    </source>
</evidence>
<evidence type="ECO:0000256" key="4">
    <source>
        <dbReference type="ARBA" id="ARBA00013673"/>
    </source>
</evidence>
<dbReference type="Proteomes" id="UP001595896">
    <property type="component" value="Unassembled WGS sequence"/>
</dbReference>
<feature type="domain" description="Ribosomal RNA small subunit methyltransferase E methyltransferase" evidence="13">
    <location>
        <begin position="70"/>
        <end position="239"/>
    </location>
</feature>
<reference evidence="15" key="1">
    <citation type="journal article" date="2019" name="Int. J. Syst. Evol. Microbiol.">
        <title>The Global Catalogue of Microorganisms (GCM) 10K type strain sequencing project: providing services to taxonomists for standard genome sequencing and annotation.</title>
        <authorList>
            <consortium name="The Broad Institute Genomics Platform"/>
            <consortium name="The Broad Institute Genome Sequencing Center for Infectious Disease"/>
            <person name="Wu L."/>
            <person name="Ma J."/>
        </authorList>
    </citation>
    <scope>NUCLEOTIDE SEQUENCE [LARGE SCALE GENOMIC DNA]</scope>
    <source>
        <strain evidence="15">JCM 12165</strain>
    </source>
</reference>
<proteinExistence type="inferred from homology"/>
<evidence type="ECO:0000313" key="15">
    <source>
        <dbReference type="Proteomes" id="UP001595896"/>
    </source>
</evidence>
<evidence type="ECO:0000256" key="7">
    <source>
        <dbReference type="ARBA" id="ARBA00022603"/>
    </source>
</evidence>
<evidence type="ECO:0000256" key="3">
    <source>
        <dbReference type="ARBA" id="ARBA00012328"/>
    </source>
</evidence>
<keyword evidence="15" id="KW-1185">Reference proteome</keyword>
<dbReference type="InterPro" id="IPR006700">
    <property type="entry name" value="RsmE"/>
</dbReference>
<dbReference type="InterPro" id="IPR015947">
    <property type="entry name" value="PUA-like_sf"/>
</dbReference>
<evidence type="ECO:0000256" key="9">
    <source>
        <dbReference type="ARBA" id="ARBA00022691"/>
    </source>
</evidence>
<gene>
    <name evidence="14" type="ORF">ACFO4L_16485</name>
</gene>
<comment type="similarity">
    <text evidence="2 12">Belongs to the RNA methyltransferase RsmE family.</text>
</comment>
<keyword evidence="6 12" id="KW-0698">rRNA processing</keyword>
<dbReference type="EC" id="2.1.1.193" evidence="3 12"/>